<gene>
    <name evidence="3" type="ORF">SOO65_19540</name>
</gene>
<proteinExistence type="predicted"/>
<keyword evidence="1" id="KW-0472">Membrane</keyword>
<name>A0AAX4HNY8_9BACT</name>
<dbReference type="EMBL" id="CP139487">
    <property type="protein sequence ID" value="WPU64892.1"/>
    <property type="molecule type" value="Genomic_DNA"/>
</dbReference>
<dbReference type="Proteomes" id="UP001324634">
    <property type="component" value="Chromosome"/>
</dbReference>
<evidence type="ECO:0000259" key="2">
    <source>
        <dbReference type="Pfam" id="PF13400"/>
    </source>
</evidence>
<evidence type="ECO:0000313" key="3">
    <source>
        <dbReference type="EMBL" id="WPU64892.1"/>
    </source>
</evidence>
<dbReference type="Pfam" id="PF13400">
    <property type="entry name" value="Tad"/>
    <property type="match status" value="1"/>
</dbReference>
<feature type="transmembrane region" description="Helical" evidence="1">
    <location>
        <begin position="12"/>
        <end position="36"/>
    </location>
</feature>
<dbReference type="AlphaFoldDB" id="A0AAX4HNY8"/>
<sequence>MTKRTHEQGQISIFFSASLIVLISIIAFVINIGLFVKAKINLQNATDAAAFSGAAVQARQLTKIAYLNWEMRNIYKEWMYKYYVVGNLNVEDVEKPSGGDVMKYNLRPDENVLSGVVTRDPYNIPAVCIHIAGSKTNICKRYSIPGLPEFGSSNLPGAEEASRAFMDTLIATKVNDCVDRTRLNMLVATTWTYNVLASDMDSSLAGRAPAILADRQGAWPRAVELGLRIRNLEYAMNRPAVYQGVCNDTGAPTKTNCQVGINDVVQERKLGNERVLKAFYSGYRNLGNSTNNEMKATFTLSEIPPKGMTFTRPADASYLLVPSDKASTYTKQWVDLKLMMVNYAIFYAAMIPRAERDTSGACDVTKVAIPVPGYPMGFYKNPEVQTYYAVRGEAEFVGLFNPFANDTVKLTAYSAARPFGGRIGPMLFVQKPGSDYFTGRTDRLKFRSVPYITSYDFLGTQLRGGGALQANQFEPGVPLPINTTSNPGPFWLTNESDPLGGLLADASGVKFGVPNLVYDYQTPHSSEGYTLASEKIYKISSANPGSEQPVGLYSKHQFNAFKGPALSANNAISPEDLDAEIARVRAPTSYEAANYLIPSPNKFNIENGMDSFGFIGGEGTPLKSGVTRYESNIYAPLYKSGTDQEDILFENTATVTSTIFEFMRAQETGMRKYKMALNKAAQIIDAQKGRIAGGAKNSAPGYERAAQGVSDINMGDPNLDQNPASCNSIAGQFLYFYYGGGVGPDQVQNPAGCPKPLGTMISEYFASSANDPTFNPTHYRFSFSWPTSASGAAGKQFFTAYMPGPFTGIGDDGQFSNPIPGSNISENMRRNFYSTKFVTLDSLLGSGGYSPASNFNIMSEGTPSGADQDIKPTQFANPLDPDIIGSDLNTIKY</sequence>
<organism evidence="3 4">
    <name type="scientific">Peredibacter starrii</name>
    <dbReference type="NCBI Taxonomy" id="28202"/>
    <lineage>
        <taxon>Bacteria</taxon>
        <taxon>Pseudomonadati</taxon>
        <taxon>Bdellovibrionota</taxon>
        <taxon>Bacteriovoracia</taxon>
        <taxon>Bacteriovoracales</taxon>
        <taxon>Bacteriovoracaceae</taxon>
        <taxon>Peredibacter</taxon>
    </lineage>
</organism>
<reference evidence="3 4" key="1">
    <citation type="submission" date="2023-11" db="EMBL/GenBank/DDBJ databases">
        <title>Peredibacter starrii A3.12.</title>
        <authorList>
            <person name="Mitchell R.J."/>
        </authorList>
    </citation>
    <scope>NUCLEOTIDE SEQUENCE [LARGE SCALE GENOMIC DNA]</scope>
    <source>
        <strain evidence="3 4">A3.12</strain>
    </source>
</reference>
<dbReference type="RefSeq" id="WP_321394563.1">
    <property type="nucleotide sequence ID" value="NZ_CP139487.1"/>
</dbReference>
<evidence type="ECO:0000256" key="1">
    <source>
        <dbReference type="SAM" id="Phobius"/>
    </source>
</evidence>
<keyword evidence="4" id="KW-1185">Reference proteome</keyword>
<keyword evidence="1" id="KW-0812">Transmembrane</keyword>
<protein>
    <submittedName>
        <fullName evidence="3">Tad domain-containing protein</fullName>
    </submittedName>
</protein>
<evidence type="ECO:0000313" key="4">
    <source>
        <dbReference type="Proteomes" id="UP001324634"/>
    </source>
</evidence>
<dbReference type="InterPro" id="IPR028087">
    <property type="entry name" value="Tad_N"/>
</dbReference>
<accession>A0AAX4HNY8</accession>
<dbReference type="KEGG" id="psti:SOO65_19540"/>
<feature type="domain" description="Putative Flp pilus-assembly TadG-like N-terminal" evidence="2">
    <location>
        <begin position="9"/>
        <end position="55"/>
    </location>
</feature>
<keyword evidence="1" id="KW-1133">Transmembrane helix</keyword>